<feature type="domain" description="Polyphosphate kinase middle" evidence="8">
    <location>
        <begin position="126"/>
        <end position="305"/>
    </location>
</feature>
<dbReference type="SUPFAM" id="SSF53067">
    <property type="entry name" value="Actin-like ATPase domain"/>
    <property type="match status" value="2"/>
</dbReference>
<organism evidence="13 14">
    <name type="scientific">Oenococcus oeni AWRIB429</name>
    <dbReference type="NCBI Taxonomy" id="655225"/>
    <lineage>
        <taxon>Bacteria</taxon>
        <taxon>Bacillati</taxon>
        <taxon>Bacillota</taxon>
        <taxon>Bacilli</taxon>
        <taxon>Lactobacillales</taxon>
        <taxon>Lactobacillaceae</taxon>
        <taxon>Oenococcus</taxon>
    </lineage>
</organism>
<evidence type="ECO:0000256" key="7">
    <source>
        <dbReference type="RuleBase" id="RU003800"/>
    </source>
</evidence>
<dbReference type="GO" id="GO:0009358">
    <property type="term" value="C:polyphosphate kinase complex"/>
    <property type="evidence" value="ECO:0007669"/>
    <property type="project" value="InterPro"/>
</dbReference>
<dbReference type="InterPro" id="IPR025198">
    <property type="entry name" value="PPK_N_dom"/>
</dbReference>
<dbReference type="Pfam" id="PF13090">
    <property type="entry name" value="PP_kinase_C"/>
    <property type="match status" value="1"/>
</dbReference>
<dbReference type="GO" id="GO:0006799">
    <property type="term" value="P:polyphosphate biosynthetic process"/>
    <property type="evidence" value="ECO:0007669"/>
    <property type="project" value="UniProtKB-UniRule"/>
</dbReference>
<dbReference type="InterPro" id="IPR003414">
    <property type="entry name" value="PP_kinase"/>
</dbReference>
<comment type="function">
    <text evidence="6 7">Catalyzes the reversible transfer of the terminal phosphate of ATP to form a long-chain polyphosphate (polyP).</text>
</comment>
<dbReference type="HAMAP" id="MF_00347">
    <property type="entry name" value="Polyphosphate_kinase"/>
    <property type="match status" value="1"/>
</dbReference>
<dbReference type="Pfam" id="PF17941">
    <property type="entry name" value="PP_kinase_C_1"/>
    <property type="match status" value="1"/>
</dbReference>
<evidence type="ECO:0000259" key="9">
    <source>
        <dbReference type="Pfam" id="PF02541"/>
    </source>
</evidence>
<dbReference type="NCBIfam" id="NF003921">
    <property type="entry name" value="PRK05443.2-2"/>
    <property type="match status" value="1"/>
</dbReference>
<accession>D3LBD0</accession>
<dbReference type="SUPFAM" id="SSF143724">
    <property type="entry name" value="PHP14-like"/>
    <property type="match status" value="1"/>
</dbReference>
<keyword evidence="3 6" id="KW-0547">Nucleotide-binding</keyword>
<feature type="binding site" evidence="6">
    <location>
        <position position="471"/>
    </location>
    <ligand>
        <name>ATP</name>
        <dbReference type="ChEBI" id="CHEBI:30616"/>
    </ligand>
</feature>
<proteinExistence type="inferred from homology"/>
<feature type="binding site" evidence="6">
    <location>
        <position position="567"/>
    </location>
    <ligand>
        <name>ATP</name>
        <dbReference type="ChEBI" id="CHEBI:30616"/>
    </ligand>
</feature>
<evidence type="ECO:0000313" key="13">
    <source>
        <dbReference type="EMBL" id="EFD87834.1"/>
    </source>
</evidence>
<dbReference type="GeneID" id="75066538"/>
<evidence type="ECO:0000256" key="2">
    <source>
        <dbReference type="ARBA" id="ARBA00022679"/>
    </source>
</evidence>
<feature type="binding site" evidence="6">
    <location>
        <position position="595"/>
    </location>
    <ligand>
        <name>ATP</name>
        <dbReference type="ChEBI" id="CHEBI:30616"/>
    </ligand>
</feature>
<dbReference type="InterPro" id="IPR024953">
    <property type="entry name" value="PP_kinase_middle"/>
</dbReference>
<dbReference type="PANTHER" id="PTHR30218:SF0">
    <property type="entry name" value="POLYPHOSPHATE KINASE"/>
    <property type="match status" value="1"/>
</dbReference>
<dbReference type="SUPFAM" id="SSF56024">
    <property type="entry name" value="Phospholipase D/nuclease"/>
    <property type="match status" value="2"/>
</dbReference>
<evidence type="ECO:0000256" key="3">
    <source>
        <dbReference type="ARBA" id="ARBA00022741"/>
    </source>
</evidence>
<feature type="binding site" evidence="6">
    <location>
        <position position="408"/>
    </location>
    <ligand>
        <name>Mg(2+)</name>
        <dbReference type="ChEBI" id="CHEBI:18420"/>
    </ligand>
</feature>
<comment type="PTM">
    <text evidence="6 7">An intermediate of this reaction is the autophosphorylated ppk in which a phosphate is covalently linked to a histidine residue through a N-P bond.</text>
</comment>
<dbReference type="Pfam" id="PF13089">
    <property type="entry name" value="PP_kinase_N"/>
    <property type="match status" value="1"/>
</dbReference>
<comment type="caution">
    <text evidence="13">The sequence shown here is derived from an EMBL/GenBank/DDBJ whole genome shotgun (WGS) entry which is preliminary data.</text>
</comment>
<dbReference type="EC" id="2.7.4.1" evidence="6 7"/>
<protein>
    <recommendedName>
        <fullName evidence="6 7">Polyphosphate kinase</fullName>
        <ecNumber evidence="6 7">2.7.4.1</ecNumber>
    </recommendedName>
    <alternativeName>
        <fullName evidence="6">ATP-polyphosphate phosphotransferase</fullName>
    </alternativeName>
    <alternativeName>
        <fullName evidence="6">Polyphosphoric acid kinase</fullName>
    </alternativeName>
</protein>
<evidence type="ECO:0000256" key="6">
    <source>
        <dbReference type="HAMAP-Rule" id="MF_00347"/>
    </source>
</evidence>
<comment type="similarity">
    <text evidence="6 7">Belongs to the polyphosphate kinase 1 (PPK1) family.</text>
</comment>
<dbReference type="CDD" id="cd24052">
    <property type="entry name" value="ASKHA_NBD_HpPPX-GppA-like"/>
    <property type="match status" value="1"/>
</dbReference>
<dbReference type="InterPro" id="IPR003695">
    <property type="entry name" value="Ppx_GppA_N"/>
</dbReference>
<keyword evidence="6" id="KW-0460">Magnesium</keyword>
<evidence type="ECO:0000259" key="10">
    <source>
        <dbReference type="Pfam" id="PF13089"/>
    </source>
</evidence>
<dbReference type="InterPro" id="IPR041108">
    <property type="entry name" value="PP_kinase_C_1"/>
</dbReference>
<dbReference type="InterPro" id="IPR036832">
    <property type="entry name" value="PPK_N_dom_sf"/>
</dbReference>
<dbReference type="GO" id="GO:0005524">
    <property type="term" value="F:ATP binding"/>
    <property type="evidence" value="ECO:0007669"/>
    <property type="project" value="UniProtKB-KW"/>
</dbReference>
<evidence type="ECO:0000313" key="14">
    <source>
        <dbReference type="Proteomes" id="UP000003075"/>
    </source>
</evidence>
<dbReference type="NCBIfam" id="TIGR03705">
    <property type="entry name" value="poly_P_kin"/>
    <property type="match status" value="1"/>
</dbReference>
<dbReference type="NCBIfam" id="NF003918">
    <property type="entry name" value="PRK05443.1-2"/>
    <property type="match status" value="1"/>
</dbReference>
<dbReference type="Pfam" id="PF02541">
    <property type="entry name" value="Ppx-GppA"/>
    <property type="match status" value="1"/>
</dbReference>
<feature type="domain" description="Ppx/GppA phosphatase N-terminal" evidence="9">
    <location>
        <begin position="729"/>
        <end position="1010"/>
    </location>
</feature>
<feature type="domain" description="Polyphosphate kinase C-terminal" evidence="11">
    <location>
        <begin position="508"/>
        <end position="676"/>
    </location>
</feature>
<reference evidence="13 14" key="1">
    <citation type="journal article" date="2010" name="Appl. Microbiol. Biotechnol.">
        <title>Genotypic diversity in Oenococcus oeni by high-density microarray comparative genome hybridization and whole genome sequencing.</title>
        <authorList>
            <person name="Borneman A.R."/>
            <person name="Bartowsky E.J."/>
            <person name="McCarthy J."/>
            <person name="Chambers P.J."/>
        </authorList>
    </citation>
    <scope>NUCLEOTIDE SEQUENCE [LARGE SCALE GENOMIC DNA]</scope>
    <source>
        <strain evidence="13 14">AWRIB429</strain>
    </source>
</reference>
<dbReference type="SUPFAM" id="SSF140356">
    <property type="entry name" value="PPK N-terminal domain-like"/>
    <property type="match status" value="1"/>
</dbReference>
<dbReference type="RefSeq" id="WP_002819449.1">
    <property type="nucleotide sequence ID" value="NZ_ACSE01000029.1"/>
</dbReference>
<dbReference type="GO" id="GO:0046872">
    <property type="term" value="F:metal ion binding"/>
    <property type="evidence" value="ECO:0007669"/>
    <property type="project" value="UniProtKB-KW"/>
</dbReference>
<keyword evidence="6" id="KW-0479">Metal-binding</keyword>
<comment type="cofactor">
    <cofactor evidence="6">
        <name>Mg(2+)</name>
        <dbReference type="ChEBI" id="CHEBI:18420"/>
    </cofactor>
</comment>
<evidence type="ECO:0000256" key="5">
    <source>
        <dbReference type="ARBA" id="ARBA00022840"/>
    </source>
</evidence>
<dbReference type="AlphaFoldDB" id="D3LBD0"/>
<dbReference type="InterPro" id="IPR043129">
    <property type="entry name" value="ATPase_NBD"/>
</dbReference>
<dbReference type="CDD" id="cd09165">
    <property type="entry name" value="PLDc_PaPPK1_C1_like"/>
    <property type="match status" value="1"/>
</dbReference>
<dbReference type="InterPro" id="IPR025200">
    <property type="entry name" value="PPK_C_dom2"/>
</dbReference>
<evidence type="ECO:0000256" key="1">
    <source>
        <dbReference type="ARBA" id="ARBA00022553"/>
    </source>
</evidence>
<name>D3LBD0_OENOE</name>
<dbReference type="InterPro" id="IPR036830">
    <property type="entry name" value="PP_kinase_middle_dom_sf"/>
</dbReference>
<feature type="domain" description="Polyphosphate kinase C-terminal" evidence="12">
    <location>
        <begin position="335"/>
        <end position="498"/>
    </location>
</feature>
<evidence type="ECO:0000259" key="12">
    <source>
        <dbReference type="Pfam" id="PF17941"/>
    </source>
</evidence>
<evidence type="ECO:0000259" key="11">
    <source>
        <dbReference type="Pfam" id="PF13090"/>
    </source>
</evidence>
<dbReference type="GO" id="GO:0008976">
    <property type="term" value="F:polyphosphate kinase activity"/>
    <property type="evidence" value="ECO:0007669"/>
    <property type="project" value="UniProtKB-UniRule"/>
</dbReference>
<keyword evidence="5 6" id="KW-0067">ATP-binding</keyword>
<dbReference type="Gene3D" id="3.30.870.10">
    <property type="entry name" value="Endonuclease Chain A"/>
    <property type="match status" value="2"/>
</dbReference>
<comment type="catalytic activity">
    <reaction evidence="6 7">
        <text>[phosphate](n) + ATP = [phosphate](n+1) + ADP</text>
        <dbReference type="Rhea" id="RHEA:19573"/>
        <dbReference type="Rhea" id="RHEA-COMP:9859"/>
        <dbReference type="Rhea" id="RHEA-COMP:14280"/>
        <dbReference type="ChEBI" id="CHEBI:16838"/>
        <dbReference type="ChEBI" id="CHEBI:30616"/>
        <dbReference type="ChEBI" id="CHEBI:456216"/>
        <dbReference type="EC" id="2.7.4.1"/>
    </reaction>
</comment>
<keyword evidence="1 6" id="KW-0597">Phosphoprotein</keyword>
<gene>
    <name evidence="6" type="primary">ppk</name>
    <name evidence="13" type="ORF">AWRIB429_1660</name>
</gene>
<dbReference type="NCBIfam" id="NF003917">
    <property type="entry name" value="PRK05443.1-1"/>
    <property type="match status" value="1"/>
</dbReference>
<feature type="active site" description="Phosphohistidine intermediate" evidence="6">
    <location>
        <position position="438"/>
    </location>
</feature>
<feature type="binding site" evidence="6">
    <location>
        <position position="378"/>
    </location>
    <ligand>
        <name>Mg(2+)</name>
        <dbReference type="ChEBI" id="CHEBI:18420"/>
    </ligand>
</feature>
<dbReference type="Pfam" id="PF02503">
    <property type="entry name" value="PP_kinase"/>
    <property type="match status" value="1"/>
</dbReference>
<dbReference type="Gene3D" id="1.20.58.310">
    <property type="entry name" value="Polyphosphate kinase N-terminal domain"/>
    <property type="match status" value="1"/>
</dbReference>
<feature type="binding site" evidence="6">
    <location>
        <position position="49"/>
    </location>
    <ligand>
        <name>ATP</name>
        <dbReference type="ChEBI" id="CHEBI:30616"/>
    </ligand>
</feature>
<feature type="domain" description="Polyphosphate kinase N-terminal" evidence="10">
    <location>
        <begin position="12"/>
        <end position="116"/>
    </location>
</feature>
<dbReference type="PANTHER" id="PTHR30218">
    <property type="entry name" value="POLYPHOSPHATE KINASE"/>
    <property type="match status" value="1"/>
</dbReference>
<dbReference type="EMBL" id="ACSE01000029">
    <property type="protein sequence ID" value="EFD87834.1"/>
    <property type="molecule type" value="Genomic_DNA"/>
</dbReference>
<evidence type="ECO:0000256" key="4">
    <source>
        <dbReference type="ARBA" id="ARBA00022777"/>
    </source>
</evidence>
<sequence>MLTENKNSKYLVNRELSWLKFNDRVLAQANDQRHPLLERARFLSITQKNLDEWFMVRLASIHQMVQLRLKSKDPTGLSPTEELDVISLAAGAQLKKQHSLYARSLVPMLAKKHINILGIDELEESQYDWLEKYFQQEILPILTPMADDGTRPFPFLSNDSLNLGIRIVANPTKKKKSKTENYAFIQVPKNLQRVIKLPIGVGQTYVLIEDVIREYINLLFQGYKIQEVTAFHLLRDMELSIAEEDSPNLLKEVQTQLKKRERGQVIRLVAEKKMSKKLEKHLQKALPLNKRRIYRVSGPVDLAFLDTLIKQVQIPELIYQPFQPRTELSLMGKGIFKTIADHDVLLQHPYDDYGPVVNLINQAADDDQTMAIKMTLYRVSDHSPIVAALGRAAEAGKQVTTLVEVKARFDEENNVHWAEELEKQGVHVIYGLPNLKVHAKMTLIIRKESSGIKRYMHVGTGNYNEVTARLYTDISLFTSNDLLADDLAQVFNYLTGYFAPKNLKIAHISPNGIADHLEKLIDAESEAELKGQISGIWIKANSLNDTNIIEHLIYASQTGVPIHLLIRGIETLKPEIKSVTNKIKVHSIVGRFLEHSRIYRFANNGNPLTYISSADLMPRNLYRRVELLVPIVDPKCESELAEIFETMWADTVNMWKMKSDGSYARHSKRRRRVDSQALFMEQEFVADRFAEKFVGDEYVRLKVGEFMTKFAIIDLGSNSIRMTISQYRKNGEYEVLGRFQEMVRLSAGMGRKRVLQSDAIDRTIQAVKEFKKEIAKYDQINVRAVATAAVRQASNQEEFLERFQSALDQPLEVISGIQEAHYDYMGIIETLPIDNALILDTGGASLEMVMVRDRKEIHAISLPVGAVNISETYLEKDKISAVSFFKSSTALQRLFRDVSWLLEVRNFPIVAIGGSNRTLAKISRRQREVVGLPIHGYHLPSDEANHIFEQVLGSNLKERGDLPGLAKNRADIIVGGMLPIIKLFQYIDSDQVIFSQSGLREGILFEEIQKVTGHEVLDPRVDESVDTESDET</sequence>
<keyword evidence="2 6" id="KW-0808">Transferase</keyword>
<dbReference type="Gene3D" id="3.30.420.40">
    <property type="match status" value="1"/>
</dbReference>
<dbReference type="Proteomes" id="UP000003075">
    <property type="component" value="Unassembled WGS sequence"/>
</dbReference>
<dbReference type="Gene3D" id="3.30.1840.10">
    <property type="entry name" value="Polyphosphate kinase middle domain"/>
    <property type="match status" value="1"/>
</dbReference>
<evidence type="ECO:0000259" key="8">
    <source>
        <dbReference type="Pfam" id="PF02503"/>
    </source>
</evidence>
<dbReference type="Gene3D" id="3.30.420.150">
    <property type="entry name" value="Exopolyphosphatase. Domain 2"/>
    <property type="match status" value="1"/>
</dbReference>
<keyword evidence="4 6" id="KW-0418">Kinase</keyword>